<dbReference type="InterPro" id="IPR036915">
    <property type="entry name" value="Cyclin-like_sf"/>
</dbReference>
<dbReference type="PANTHER" id="PTHR10177">
    <property type="entry name" value="CYCLINS"/>
    <property type="match status" value="1"/>
</dbReference>
<feature type="domain" description="Cyclin C-terminal" evidence="10">
    <location>
        <begin position="1133"/>
        <end position="1262"/>
    </location>
</feature>
<comment type="subunit">
    <text evidence="6">Interacts with the CDC2 and CDK2 protein kinases to form a serine/threonine kinase holoenzyme complex. The cyclin subunit imparts substrate specificity to the complex.</text>
</comment>
<dbReference type="PROSITE" id="PS00292">
    <property type="entry name" value="CYCLINS"/>
    <property type="match status" value="1"/>
</dbReference>
<evidence type="ECO:0000256" key="3">
    <source>
        <dbReference type="ARBA" id="ARBA00023127"/>
    </source>
</evidence>
<evidence type="ECO:0000256" key="2">
    <source>
        <dbReference type="ARBA" id="ARBA00022618"/>
    </source>
</evidence>
<evidence type="ECO:0000256" key="8">
    <source>
        <dbReference type="SAM" id="MobiDB-lite"/>
    </source>
</evidence>
<protein>
    <submittedName>
        <fullName evidence="11">G2/mitotic-specific cyclin S13-7-like</fullName>
    </submittedName>
</protein>
<comment type="similarity">
    <text evidence="1">Belongs to the cyclin family. Cyclin AB subfamily.</text>
</comment>
<dbReference type="SMART" id="SM00385">
    <property type="entry name" value="CYCLIN"/>
    <property type="match status" value="2"/>
</dbReference>
<dbReference type="InterPro" id="IPR013763">
    <property type="entry name" value="Cyclin-like_dom"/>
</dbReference>
<evidence type="ECO:0000256" key="5">
    <source>
        <dbReference type="ARBA" id="ARBA00059307"/>
    </source>
</evidence>
<comment type="caution">
    <text evidence="11">The sequence shown here is derived from an EMBL/GenBank/DDBJ whole genome shotgun (WGS) entry which is preliminary data.</text>
</comment>
<name>A0A6L2JFG8_TANCI</name>
<dbReference type="Gene3D" id="3.60.10.10">
    <property type="entry name" value="Endonuclease/exonuclease/phosphatase"/>
    <property type="match status" value="1"/>
</dbReference>
<dbReference type="Pfam" id="PF00134">
    <property type="entry name" value="Cyclin_N"/>
    <property type="match status" value="1"/>
</dbReference>
<dbReference type="InterPro" id="IPR036691">
    <property type="entry name" value="Endo/exonu/phosph_ase_sf"/>
</dbReference>
<dbReference type="GO" id="GO:0010332">
    <property type="term" value="P:response to gamma radiation"/>
    <property type="evidence" value="ECO:0007669"/>
    <property type="project" value="UniProtKB-ARBA"/>
</dbReference>
<dbReference type="Gene3D" id="1.10.472.10">
    <property type="entry name" value="Cyclin-like"/>
    <property type="match status" value="2"/>
</dbReference>
<dbReference type="SUPFAM" id="SSF56219">
    <property type="entry name" value="DNase I-like"/>
    <property type="match status" value="1"/>
</dbReference>
<proteinExistence type="inferred from homology"/>
<accession>A0A6L2JFG8</accession>
<keyword evidence="3 7" id="KW-0195">Cyclin</keyword>
<evidence type="ECO:0000313" key="11">
    <source>
        <dbReference type="EMBL" id="GEU35768.1"/>
    </source>
</evidence>
<dbReference type="FunFam" id="1.10.472.10:FF:000032">
    <property type="entry name" value="G2/mitotic-specific cyclin-1"/>
    <property type="match status" value="1"/>
</dbReference>
<dbReference type="Pfam" id="PF02984">
    <property type="entry name" value="Cyclin_C"/>
    <property type="match status" value="1"/>
</dbReference>
<evidence type="ECO:0000256" key="7">
    <source>
        <dbReference type="RuleBase" id="RU000383"/>
    </source>
</evidence>
<dbReference type="FunFam" id="1.10.472.10:FF:000001">
    <property type="entry name" value="G2/mitotic-specific cyclin"/>
    <property type="match status" value="1"/>
</dbReference>
<dbReference type="InterPro" id="IPR039361">
    <property type="entry name" value="Cyclin"/>
</dbReference>
<keyword evidence="2" id="KW-0132">Cell division</keyword>
<dbReference type="CDD" id="cd20567">
    <property type="entry name" value="CYCLIN_AtCycB-like_rpt1"/>
    <property type="match status" value="1"/>
</dbReference>
<evidence type="ECO:0000256" key="1">
    <source>
        <dbReference type="ARBA" id="ARBA00006955"/>
    </source>
</evidence>
<keyword evidence="4" id="KW-0131">Cell cycle</keyword>
<comment type="function">
    <text evidence="5">Essential for the control of the cell cycle at the G2/M (mitosis) transition. G2/M cyclins accumulate steadily during G2 and are abruptly destroyed at mitosis.</text>
</comment>
<dbReference type="EMBL" id="BKCJ010000728">
    <property type="protein sequence ID" value="GEU35768.1"/>
    <property type="molecule type" value="Genomic_DNA"/>
</dbReference>
<feature type="domain" description="Cyclin-like" evidence="9">
    <location>
        <begin position="1137"/>
        <end position="1221"/>
    </location>
</feature>
<feature type="region of interest" description="Disordered" evidence="8">
    <location>
        <begin position="948"/>
        <end position="972"/>
    </location>
</feature>
<evidence type="ECO:0000256" key="6">
    <source>
        <dbReference type="ARBA" id="ARBA00065123"/>
    </source>
</evidence>
<evidence type="ECO:0000259" key="10">
    <source>
        <dbReference type="SMART" id="SM01332"/>
    </source>
</evidence>
<feature type="compositionally biased region" description="Basic and acidic residues" evidence="8">
    <location>
        <begin position="950"/>
        <end position="960"/>
    </location>
</feature>
<dbReference type="GO" id="GO:0051301">
    <property type="term" value="P:cell division"/>
    <property type="evidence" value="ECO:0007669"/>
    <property type="project" value="UniProtKB-KW"/>
</dbReference>
<dbReference type="InterPro" id="IPR006671">
    <property type="entry name" value="Cyclin_N"/>
</dbReference>
<feature type="domain" description="Cyclin-like" evidence="9">
    <location>
        <begin position="1040"/>
        <end position="1124"/>
    </location>
</feature>
<dbReference type="SUPFAM" id="SSF47954">
    <property type="entry name" value="Cyclin-like"/>
    <property type="match status" value="2"/>
</dbReference>
<evidence type="ECO:0000256" key="4">
    <source>
        <dbReference type="ARBA" id="ARBA00023306"/>
    </source>
</evidence>
<reference evidence="11" key="1">
    <citation type="journal article" date="2019" name="Sci. Rep.">
        <title>Draft genome of Tanacetum cinerariifolium, the natural source of mosquito coil.</title>
        <authorList>
            <person name="Yamashiro T."/>
            <person name="Shiraishi A."/>
            <person name="Satake H."/>
            <person name="Nakayama K."/>
        </authorList>
    </citation>
    <scope>NUCLEOTIDE SEQUENCE</scope>
</reference>
<dbReference type="InterPro" id="IPR004367">
    <property type="entry name" value="Cyclin_C-dom"/>
</dbReference>
<evidence type="ECO:0000259" key="9">
    <source>
        <dbReference type="SMART" id="SM00385"/>
    </source>
</evidence>
<dbReference type="InterPro" id="IPR048258">
    <property type="entry name" value="Cyclins_cyclin-box"/>
</dbReference>
<dbReference type="SMART" id="SM01332">
    <property type="entry name" value="Cyclin_C"/>
    <property type="match status" value="1"/>
</dbReference>
<gene>
    <name evidence="11" type="ORF">Tci_007746</name>
</gene>
<organism evidence="11">
    <name type="scientific">Tanacetum cinerariifolium</name>
    <name type="common">Dalmatian daisy</name>
    <name type="synonym">Chrysanthemum cinerariifolium</name>
    <dbReference type="NCBI Taxonomy" id="118510"/>
    <lineage>
        <taxon>Eukaryota</taxon>
        <taxon>Viridiplantae</taxon>
        <taxon>Streptophyta</taxon>
        <taxon>Embryophyta</taxon>
        <taxon>Tracheophyta</taxon>
        <taxon>Spermatophyta</taxon>
        <taxon>Magnoliopsida</taxon>
        <taxon>eudicotyledons</taxon>
        <taxon>Gunneridae</taxon>
        <taxon>Pentapetalae</taxon>
        <taxon>asterids</taxon>
        <taxon>campanulids</taxon>
        <taxon>Asterales</taxon>
        <taxon>Asteraceae</taxon>
        <taxon>Asteroideae</taxon>
        <taxon>Anthemideae</taxon>
        <taxon>Anthemidinae</taxon>
        <taxon>Tanacetum</taxon>
    </lineage>
</organism>
<sequence length="1292" mass="147277">MDFPKLVSKKGCEALVDRDNKIEHMKLQSLRGRWNGETIILGDFNEVRSIDERCGSCFNPSSARVFDHFISSSGLVDVKLKGYAFTWSHPSGCKMSKLDRFLVSEGIFSIFPSITVLCLDRHLSDHHPILLREVYSDFGPIPFRFYHSWFSLEEFDAMVEQTWRSFSHFDVNRMIRFKKKLQDLKAIIRCWIKDKRMHRSGEKNSIKNELSDIDKEVDREVKEAFFNHFETRFKKPVAHRFMLNFPFNKRLSDMQATDLERNVSRDEIRLVVWNCEENKSPGLDGYMFEFFRKYWNIVGPDFCEAVEYFFETGLFSKGCNSSFVALIPKVADAKFVNDFRPISLIGSVYKVVTKILANRLALVIADLVFDTQYAFVANRQILDGPFILNEILHWYVLEAFGFGQTWCKWIRVDEGLKINIHKSQVLGVGIPRSIVMQAASSIGCGVMHNQFRYLGVMVKTLSIGGRLTLLKSVLGASPLYNMSIFKVPKGILKYMEAIRSNFFNGIDSTVKKITWATWDKILASKTNGGLGVLRFHALNRALLLKWVWRFISQDGSLWFRVIQALYGPSIVSHPVNLSSNWCSIVRELHLLTDKELDKEVLVADKMKAVVGHSFRRPVRAGSEHQQMVDLNSLLELVSLSQSHDRWFCDLTGDGEFRVKESWFSSIRLPSKVKNMLEGVFCVAWWSIWVLRNRTIFNETPPKRWVIFDDIVSYSFIWCSSRSRKAFANHWSMLSSLCILHVWVGLVVATMVSGDGGLVVCGGVGGCGGWFATVVDRAGGIVQAAKLFKQRDILLGFDWAVMSTQEYMKKFVEGEDEDFKSGSLVSATDYVNANGGTMASRHALQDQNRGEPVGPAIKQKNMAVPLGAQGKSRRALGDIGNLVTLRQQVTRPVTRSFCAQLIANAQKDAEKKSLLVNNNENKLVPKKKATVKPKPEPVPQNATVIEISPDTVEKQKPESSKKKPKASLTSTLTARSKAVCRPKPKNVIDIDAKDVDNELAEVEYVEDIYKFYKLVENETRVHDYMHSQPEINDKMRAILIDWLIEVHNKFELTNETLYLTINIVDRFLAAETVARRELQCVGISAMLIASKYEEIWAPEVNDFVQISDRAYEHRHVLVMEKRILGRLEWNITVPTPYVFLARFIKAANTPTDTAMEQMVYFYAELAMMNYEVIRFCPSMVAAAAVYAARSTLNKTQVWHETLEMHTGYSEKQVMECAKMMAVFHSLAKDDEKRKAVVMSRKATKKTPSDSHIYCKATRTIPNSALTGYSSHLLNEKCTQPHLVKSSLEDCFDL</sequence>